<dbReference type="AlphaFoldDB" id="A0AAN9QRJ7"/>
<comment type="caution">
    <text evidence="1">The sequence shown here is derived from an EMBL/GenBank/DDBJ whole genome shotgun (WGS) entry which is preliminary data.</text>
</comment>
<dbReference type="Proteomes" id="UP001367508">
    <property type="component" value="Unassembled WGS sequence"/>
</dbReference>
<protein>
    <submittedName>
        <fullName evidence="1">Uncharacterized protein</fullName>
    </submittedName>
</protein>
<evidence type="ECO:0000313" key="2">
    <source>
        <dbReference type="Proteomes" id="UP001367508"/>
    </source>
</evidence>
<evidence type="ECO:0000313" key="1">
    <source>
        <dbReference type="EMBL" id="KAK7340728.1"/>
    </source>
</evidence>
<reference evidence="1 2" key="1">
    <citation type="submission" date="2024-01" db="EMBL/GenBank/DDBJ databases">
        <title>The genomes of 5 underutilized Papilionoideae crops provide insights into root nodulation and disease resistanc.</title>
        <authorList>
            <person name="Jiang F."/>
        </authorList>
    </citation>
    <scope>NUCLEOTIDE SEQUENCE [LARGE SCALE GENOMIC DNA]</scope>
    <source>
        <strain evidence="1">LVBAO_FW01</strain>
        <tissue evidence="1">Leaves</tissue>
    </source>
</reference>
<proteinExistence type="predicted"/>
<accession>A0AAN9QRJ7</accession>
<gene>
    <name evidence="1" type="ORF">VNO77_21439</name>
</gene>
<dbReference type="EMBL" id="JAYMYQ010000004">
    <property type="protein sequence ID" value="KAK7340728.1"/>
    <property type="molecule type" value="Genomic_DNA"/>
</dbReference>
<organism evidence="1 2">
    <name type="scientific">Canavalia gladiata</name>
    <name type="common">Sword bean</name>
    <name type="synonym">Dolichos gladiatus</name>
    <dbReference type="NCBI Taxonomy" id="3824"/>
    <lineage>
        <taxon>Eukaryota</taxon>
        <taxon>Viridiplantae</taxon>
        <taxon>Streptophyta</taxon>
        <taxon>Embryophyta</taxon>
        <taxon>Tracheophyta</taxon>
        <taxon>Spermatophyta</taxon>
        <taxon>Magnoliopsida</taxon>
        <taxon>eudicotyledons</taxon>
        <taxon>Gunneridae</taxon>
        <taxon>Pentapetalae</taxon>
        <taxon>rosids</taxon>
        <taxon>fabids</taxon>
        <taxon>Fabales</taxon>
        <taxon>Fabaceae</taxon>
        <taxon>Papilionoideae</taxon>
        <taxon>50 kb inversion clade</taxon>
        <taxon>NPAAA clade</taxon>
        <taxon>indigoferoid/millettioid clade</taxon>
        <taxon>Phaseoleae</taxon>
        <taxon>Canavalia</taxon>
    </lineage>
</organism>
<name>A0AAN9QRJ7_CANGL</name>
<keyword evidence="2" id="KW-1185">Reference proteome</keyword>
<sequence>MRLALWPLRVSFFRLAEEEEELWVILMDLWLYHLTISWIWGSSASAWDLPLVIGMDPQSFSTVHCAFWTALLYFMPRLFKKQAPPVRDRCNDQAELPVSLLYKLQPCKRLKVLHLFLINPCRVQYSTVGKD</sequence>